<dbReference type="EMBL" id="WIXE01023947">
    <property type="protein sequence ID" value="KAK5966045.1"/>
    <property type="molecule type" value="Genomic_DNA"/>
</dbReference>
<comment type="caution">
    <text evidence="1">The sequence shown here is derived from an EMBL/GenBank/DDBJ whole genome shotgun (WGS) entry which is preliminary data.</text>
</comment>
<gene>
    <name evidence="1" type="ORF">GCK32_001662</name>
</gene>
<dbReference type="AlphaFoldDB" id="A0AAN8ESL1"/>
<evidence type="ECO:0000313" key="1">
    <source>
        <dbReference type="EMBL" id="KAK5966045.1"/>
    </source>
</evidence>
<evidence type="ECO:0000313" key="2">
    <source>
        <dbReference type="Proteomes" id="UP001331761"/>
    </source>
</evidence>
<accession>A0AAN8ESL1</accession>
<name>A0AAN8ESL1_TRICO</name>
<proteinExistence type="predicted"/>
<dbReference type="Proteomes" id="UP001331761">
    <property type="component" value="Unassembled WGS sequence"/>
</dbReference>
<sequence length="99" mass="11452">MNSLAAESVTQQFAKPSPELLTEGAALLIFWIAIPTMNTMHIYAECFLTTTVDEVYRYHFKEKMSLQHVAFFLPCLKYFTEKWSYSTPLPEWAIEPEPA</sequence>
<organism evidence="1 2">
    <name type="scientific">Trichostrongylus colubriformis</name>
    <name type="common">Black scour worm</name>
    <dbReference type="NCBI Taxonomy" id="6319"/>
    <lineage>
        <taxon>Eukaryota</taxon>
        <taxon>Metazoa</taxon>
        <taxon>Ecdysozoa</taxon>
        <taxon>Nematoda</taxon>
        <taxon>Chromadorea</taxon>
        <taxon>Rhabditida</taxon>
        <taxon>Rhabditina</taxon>
        <taxon>Rhabditomorpha</taxon>
        <taxon>Strongyloidea</taxon>
        <taxon>Trichostrongylidae</taxon>
        <taxon>Trichostrongylus</taxon>
    </lineage>
</organism>
<keyword evidence="2" id="KW-1185">Reference proteome</keyword>
<protein>
    <submittedName>
        <fullName evidence="1">Uncharacterized protein</fullName>
    </submittedName>
</protein>
<reference evidence="1 2" key="1">
    <citation type="submission" date="2019-10" db="EMBL/GenBank/DDBJ databases">
        <title>Assembly and Annotation for the nematode Trichostrongylus colubriformis.</title>
        <authorList>
            <person name="Martin J."/>
        </authorList>
    </citation>
    <scope>NUCLEOTIDE SEQUENCE [LARGE SCALE GENOMIC DNA]</scope>
    <source>
        <strain evidence="1">G859</strain>
        <tissue evidence="1">Whole worm</tissue>
    </source>
</reference>